<evidence type="ECO:0000313" key="4">
    <source>
        <dbReference type="EMBL" id="MDQ0316452.1"/>
    </source>
</evidence>
<dbReference type="InterPro" id="IPR030895">
    <property type="entry name" value="T5SS_PEPC_rpt"/>
</dbReference>
<dbReference type="InterPro" id="IPR036709">
    <property type="entry name" value="Autotransporte_beta_dom_sf"/>
</dbReference>
<gene>
    <name evidence="4" type="ORF">J2S73_002928</name>
</gene>
<accession>A0AAE4ATT4</accession>
<evidence type="ECO:0000259" key="3">
    <source>
        <dbReference type="PROSITE" id="PS51208"/>
    </source>
</evidence>
<dbReference type="GO" id="GO:0019867">
    <property type="term" value="C:outer membrane"/>
    <property type="evidence" value="ECO:0007669"/>
    <property type="project" value="InterPro"/>
</dbReference>
<dbReference type="SUPFAM" id="SSF51126">
    <property type="entry name" value="Pectin lyase-like"/>
    <property type="match status" value="4"/>
</dbReference>
<dbReference type="EMBL" id="JAUSUL010000003">
    <property type="protein sequence ID" value="MDQ0316452.1"/>
    <property type="molecule type" value="Genomic_DNA"/>
</dbReference>
<evidence type="ECO:0000313" key="5">
    <source>
        <dbReference type="Proteomes" id="UP001229244"/>
    </source>
</evidence>
<dbReference type="SMART" id="SM00869">
    <property type="entry name" value="Autotransporter"/>
    <property type="match status" value="1"/>
</dbReference>
<dbReference type="InterPro" id="IPR006315">
    <property type="entry name" value="OM_autotransptr_brl_dom"/>
</dbReference>
<comment type="caution">
    <text evidence="4">The sequence shown here is derived from an EMBL/GenBank/DDBJ whole genome shotgun (WGS) entry which is preliminary data.</text>
</comment>
<keyword evidence="5" id="KW-1185">Reference proteome</keyword>
<dbReference type="Pfam" id="PF12951">
    <property type="entry name" value="PATR"/>
    <property type="match status" value="5"/>
</dbReference>
<dbReference type="NCBIfam" id="TIGR01414">
    <property type="entry name" value="autotrans_barl"/>
    <property type="match status" value="1"/>
</dbReference>
<dbReference type="InterPro" id="IPR012332">
    <property type="entry name" value="Autotransporter_pectin_lyase_C"/>
</dbReference>
<sequence length="1574" mass="155844">MQTRRRLGRRPRNLRIRLLGATALLPALLAAPALADETIGSGNQQELDGSFGNSGGTLTVDGTLIIKNGGQQTDTAAILGVAPRADGFIRVTGSGSKLINTGASPFGLEVGKTSGGTLRVEDGGSVTTATGMAIGSGSGSTGLVIVEGSGSTLQVTGAGQVGKGGLGTLNIRNAGTVSISDTLSLGGDSTGSGSVLVSGSGSILSADSVQVGIGGTGTLVLTEGGTVSVRSGNGTLQLGSSAKGTLAFGAARGSSAAAPGTLSAGSIAFGGPGEIVLNHTDTGYTLGLAISGSGTAGMISQLAGTTILSGNSGAFAGSTTVSGGSLIVNGTLGASGSTLSVESGGLIGGSGTVGGSATIAGRLSPGPAGGGPATLSFGNALTLTSSATSQFELHEAEIGGGASNDFVPVSGSLTLGGALQAQVDAVGHYDLFTYGSRLTGTFGSVSVTGTRFDTAEVQTDNPGEVNLVVRGFSQKLQFWDGTDMVGDGTVKGGPGVWNATNTNWTDLPGRADSNDTWGSTVGIFAGQEAGTVTVEGTQRFDTLQFKRSGYTLTGGALALAPTRGTQGTFNVDTGVTATIASTIADGTVTGLRKAGGGTLRVTGTTAHTGDTLVDSGTLLVEGTVGAAGSTVSVASDATLSGTGRIGGSVSLDGVLSPGTRPLTSPGTLTIGQNLVLNPAGRVRYELGAAGLVGGGDDDLVVVGGNLSLGGTLQAHAEAAGYYRLFDYGGALSGSFANTQVVGLDGASTEVQTEIAGQVNLFIRGAGQTFQFWDGTTTTGNGTVEGGPGTWDATTTNWTGAPGRATINAPWAGSVGVFAGASAGAVTVAGTQSFDTLQFARDGYTLSGGVLAFSPARGQAATINVDSGVSTTIASQLADGTATGLIKAGGGTLTLTGANTYSGSTTVAGGTLIGSAASIRGDLMNAGAVIFDQTADGTFAGAVSAYDGLAGSVTKRGAGALTLTGMNGLNWTVEAGRLITGTGLLGGDVSVASGAGLVFDQTGQGTYASTISGAGTLAFRGGGTGILTGDSSGFAGATTVSDYTLLVNGRLGGGLTVGGSGRLGGSGTVGTTSLASGGTIAPGNSIGTLNVAGDLTFTAGSAYEVETEPGGTSADLIAVTGTATLAGNVLHVGEAGEYAFRERYTILTAGGGVVGTFAGVSSNYAFLDPTLSYAPTSVMLTLERNDVDFSDVTITANQRATAIGVESLGPGNPLYDDLLGLTPSEALQAFDALSGEVYATVETGLIEDSRFVRDTAMARVRQAFGALSAQKAVCPEVSGAIVPLTDRERQAMAERCTPRPLDYAAWAEAFGAWGDSDGNGNAATLDRSTAGVFAGGDAALGAWSRAGFLVGYQTSSYDVDARASSADADTYHLGLYGGTRWRGVNLRAGGAYAWHDLDADRAITFPGFSESTTASYQARTAQAFGEIGYDIRTGPVGFEPFAGLAHVRLETDGFRESGGGAAALSVADDETDVTYTTLGVRAEADTFLGRFPLAVSGALGWRHAFGSVDPTSTHAFAGGSWFAVEGVPVATDVAVVEAGVGVRLAPQAVLSASYEGQLGDRVQDHSARGRFLLEF</sequence>
<keyword evidence="1 2" id="KW-0732">Signal</keyword>
<dbReference type="RefSeq" id="WP_306886332.1">
    <property type="nucleotide sequence ID" value="NZ_JAUSUL010000003.1"/>
</dbReference>
<dbReference type="SUPFAM" id="SSF103515">
    <property type="entry name" value="Autotransporter"/>
    <property type="match status" value="1"/>
</dbReference>
<feature type="signal peptide" evidence="2">
    <location>
        <begin position="1"/>
        <end position="35"/>
    </location>
</feature>
<dbReference type="Proteomes" id="UP001229244">
    <property type="component" value="Unassembled WGS sequence"/>
</dbReference>
<dbReference type="InterPro" id="IPR005546">
    <property type="entry name" value="Autotransporte_beta"/>
</dbReference>
<dbReference type="InterPro" id="IPR013425">
    <property type="entry name" value="Autotrns_rpt"/>
</dbReference>
<organism evidence="4 5">
    <name type="scientific">Amorphus orientalis</name>
    <dbReference type="NCBI Taxonomy" id="649198"/>
    <lineage>
        <taxon>Bacteria</taxon>
        <taxon>Pseudomonadati</taxon>
        <taxon>Pseudomonadota</taxon>
        <taxon>Alphaproteobacteria</taxon>
        <taxon>Hyphomicrobiales</taxon>
        <taxon>Amorphaceae</taxon>
        <taxon>Amorphus</taxon>
    </lineage>
</organism>
<proteinExistence type="predicted"/>
<reference evidence="4" key="1">
    <citation type="submission" date="2023-07" db="EMBL/GenBank/DDBJ databases">
        <title>Genomic Encyclopedia of Type Strains, Phase IV (KMG-IV): sequencing the most valuable type-strain genomes for metagenomic binning, comparative biology and taxonomic classification.</title>
        <authorList>
            <person name="Goeker M."/>
        </authorList>
    </citation>
    <scope>NUCLEOTIDE SEQUENCE</scope>
    <source>
        <strain evidence="4">DSM 21202</strain>
    </source>
</reference>
<dbReference type="NCBIfam" id="TIGR02601">
    <property type="entry name" value="autotrns_rpt"/>
    <property type="match status" value="2"/>
</dbReference>
<name>A0AAE4ATT4_9HYPH</name>
<dbReference type="Gene3D" id="2.160.20.20">
    <property type="match status" value="1"/>
</dbReference>
<protein>
    <submittedName>
        <fullName evidence="4">Outer membrane autotransporter protein</fullName>
    </submittedName>
</protein>
<evidence type="ECO:0000256" key="1">
    <source>
        <dbReference type="ARBA" id="ARBA00022729"/>
    </source>
</evidence>
<dbReference type="Gene3D" id="2.40.128.130">
    <property type="entry name" value="Autotransporter beta-domain"/>
    <property type="match status" value="1"/>
</dbReference>
<feature type="domain" description="Autotransporter" evidence="3">
    <location>
        <begin position="1297"/>
        <end position="1574"/>
    </location>
</feature>
<dbReference type="Pfam" id="PF03797">
    <property type="entry name" value="Autotransporter"/>
    <property type="match status" value="1"/>
</dbReference>
<dbReference type="NCBIfam" id="TIGR04393">
    <property type="entry name" value="rpt_T5SS_PEPC"/>
    <property type="match status" value="3"/>
</dbReference>
<evidence type="ECO:0000256" key="2">
    <source>
        <dbReference type="SAM" id="SignalP"/>
    </source>
</evidence>
<feature type="chain" id="PRO_5042187924" evidence="2">
    <location>
        <begin position="36"/>
        <end position="1574"/>
    </location>
</feature>
<dbReference type="InterPro" id="IPR011050">
    <property type="entry name" value="Pectin_lyase_fold/virulence"/>
</dbReference>
<dbReference type="PROSITE" id="PS51208">
    <property type="entry name" value="AUTOTRANSPORTER"/>
    <property type="match status" value="1"/>
</dbReference>